<dbReference type="PANTHER" id="PTHR46580:SF4">
    <property type="entry name" value="ATP_GTP-BINDING PROTEIN"/>
    <property type="match status" value="1"/>
</dbReference>
<comment type="caution">
    <text evidence="3">The sequence shown here is derived from an EMBL/GenBank/DDBJ whole genome shotgun (WGS) entry which is preliminary data.</text>
</comment>
<protein>
    <submittedName>
        <fullName evidence="3">FG-GAP repeat protein</fullName>
    </submittedName>
</protein>
<proteinExistence type="predicted"/>
<sequence>MKQRDENMLNGLPGTFAVALTSVVMLAGCGRLADVGEREPFGSDGSSQDAGDQDTDGSEQEPGSGGTISESCYDGVLDPGEICQVQIPDDLDAGVDPCSLSIADFDADGRPDLAVPNSNFWLNPGGTHVANVLRGYGNGKFAPTEPYDAGAELPVGLAVGDFDGDGRTDMATANNEAQAAYVLHNMGGAAMGFAAPDGVSVSSIASSIAAGDFDEDGIDDMIVNTPAGIALLRGGPGGASWVGTLEIGGGQSMHAELVDLDADGHLDLAAAVSDPSGDHRLMIFHGAGDGTFVEFVEHQLGGDPWWVVSGDLNMDGDLDLVVAEFGSDQVSILLGNSLGGFSPRTLIDVCNGPQSVAVGDMNNDGATDIVVGCMESDTVQMFVQREGGVFELTRWWATGLRPVSVQVADLNLDGQLDIAWANQFGNSVGLVISRL</sequence>
<organism evidence="3 4">
    <name type="scientific">Enhygromyxa salina</name>
    <dbReference type="NCBI Taxonomy" id="215803"/>
    <lineage>
        <taxon>Bacteria</taxon>
        <taxon>Pseudomonadati</taxon>
        <taxon>Myxococcota</taxon>
        <taxon>Polyangia</taxon>
        <taxon>Nannocystales</taxon>
        <taxon>Nannocystaceae</taxon>
        <taxon>Enhygromyxa</taxon>
    </lineage>
</organism>
<evidence type="ECO:0000313" key="3">
    <source>
        <dbReference type="EMBL" id="PRQ07665.1"/>
    </source>
</evidence>
<dbReference type="InterPro" id="IPR013517">
    <property type="entry name" value="FG-GAP"/>
</dbReference>
<evidence type="ECO:0000256" key="1">
    <source>
        <dbReference type="ARBA" id="ARBA00022729"/>
    </source>
</evidence>
<evidence type="ECO:0000256" key="2">
    <source>
        <dbReference type="SAM" id="MobiDB-lite"/>
    </source>
</evidence>
<dbReference type="PANTHER" id="PTHR46580">
    <property type="entry name" value="SENSOR KINASE-RELATED"/>
    <property type="match status" value="1"/>
</dbReference>
<evidence type="ECO:0000313" key="4">
    <source>
        <dbReference type="Proteomes" id="UP000238823"/>
    </source>
</evidence>
<dbReference type="OrthoDB" id="5487371at2"/>
<reference evidence="3 4" key="1">
    <citation type="submission" date="2018-03" db="EMBL/GenBank/DDBJ databases">
        <title>Draft Genome Sequences of the Obligatory Marine Myxobacteria Enhygromyxa salina SWB007.</title>
        <authorList>
            <person name="Poehlein A."/>
            <person name="Moghaddam J.A."/>
            <person name="Harms H."/>
            <person name="Alanjari M."/>
            <person name="Koenig G.M."/>
            <person name="Daniel R."/>
            <person name="Schaeberle T.F."/>
        </authorList>
    </citation>
    <scope>NUCLEOTIDE SEQUENCE [LARGE SCALE GENOMIC DNA]</scope>
    <source>
        <strain evidence="3 4">SWB007</strain>
    </source>
</reference>
<gene>
    <name evidence="3" type="ORF">ENSA7_26550</name>
</gene>
<dbReference type="Gene3D" id="2.130.10.130">
    <property type="entry name" value="Integrin alpha, N-terminal"/>
    <property type="match status" value="3"/>
</dbReference>
<keyword evidence="1" id="KW-0732">Signal</keyword>
<accession>A0A2S9YRE6</accession>
<feature type="region of interest" description="Disordered" evidence="2">
    <location>
        <begin position="37"/>
        <end position="71"/>
    </location>
</feature>
<dbReference type="InterPro" id="IPR028994">
    <property type="entry name" value="Integrin_alpha_N"/>
</dbReference>
<dbReference type="Proteomes" id="UP000238823">
    <property type="component" value="Unassembled WGS sequence"/>
</dbReference>
<name>A0A2S9YRE6_9BACT</name>
<dbReference type="PROSITE" id="PS51257">
    <property type="entry name" value="PROKAR_LIPOPROTEIN"/>
    <property type="match status" value="1"/>
</dbReference>
<dbReference type="AlphaFoldDB" id="A0A2S9YRE6"/>
<dbReference type="RefSeq" id="WP_106089673.1">
    <property type="nucleotide sequence ID" value="NZ_PVNL01000051.1"/>
</dbReference>
<dbReference type="Pfam" id="PF13517">
    <property type="entry name" value="FG-GAP_3"/>
    <property type="match status" value="3"/>
</dbReference>
<dbReference type="EMBL" id="PVNL01000051">
    <property type="protein sequence ID" value="PRQ07665.1"/>
    <property type="molecule type" value="Genomic_DNA"/>
</dbReference>
<dbReference type="SUPFAM" id="SSF69318">
    <property type="entry name" value="Integrin alpha N-terminal domain"/>
    <property type="match status" value="1"/>
</dbReference>